<evidence type="ECO:0000256" key="1">
    <source>
        <dbReference type="ARBA" id="ARBA00004236"/>
    </source>
</evidence>
<dbReference type="PANTHER" id="PTHR42987">
    <property type="entry name" value="PEPTIDASE S49"/>
    <property type="match status" value="1"/>
</dbReference>
<dbReference type="CDD" id="cd07023">
    <property type="entry name" value="S49_Sppa_N_C"/>
    <property type="match status" value="1"/>
</dbReference>
<dbReference type="Pfam" id="PF08496">
    <property type="entry name" value="Peptidase_S49_N"/>
    <property type="match status" value="1"/>
</dbReference>
<feature type="transmembrane region" description="Helical" evidence="10">
    <location>
        <begin position="6"/>
        <end position="29"/>
    </location>
</feature>
<evidence type="ECO:0000256" key="4">
    <source>
        <dbReference type="ARBA" id="ARBA00022670"/>
    </source>
</evidence>
<keyword evidence="4" id="KW-0645">Protease</keyword>
<feature type="domain" description="Peptidase S49" evidence="11">
    <location>
        <begin position="152"/>
        <end position="299"/>
    </location>
</feature>
<evidence type="ECO:0000259" key="11">
    <source>
        <dbReference type="Pfam" id="PF01343"/>
    </source>
</evidence>
<dbReference type="GO" id="GO:0006508">
    <property type="term" value="P:proteolysis"/>
    <property type="evidence" value="ECO:0007669"/>
    <property type="project" value="UniProtKB-KW"/>
</dbReference>
<evidence type="ECO:0000256" key="10">
    <source>
        <dbReference type="SAM" id="Phobius"/>
    </source>
</evidence>
<dbReference type="InterPro" id="IPR047272">
    <property type="entry name" value="S49_SppA_C"/>
</dbReference>
<dbReference type="InterPro" id="IPR002142">
    <property type="entry name" value="Peptidase_S49"/>
</dbReference>
<comment type="caution">
    <text evidence="13">The sequence shown here is derived from an EMBL/GenBank/DDBJ whole genome shotgun (WGS) entry which is preliminary data.</text>
</comment>
<accession>A0A4R1KGL6</accession>
<dbReference type="Gene3D" id="6.20.330.10">
    <property type="match status" value="1"/>
</dbReference>
<dbReference type="EMBL" id="SMGD01000001">
    <property type="protein sequence ID" value="TCK63906.1"/>
    <property type="molecule type" value="Genomic_DNA"/>
</dbReference>
<dbReference type="PANTHER" id="PTHR42987:SF4">
    <property type="entry name" value="PROTEASE SOHB-RELATED"/>
    <property type="match status" value="1"/>
</dbReference>
<keyword evidence="7" id="KW-0720">Serine protease</keyword>
<feature type="domain" description="Peptidase S49 N-terminal proteobacteria" evidence="12">
    <location>
        <begin position="2"/>
        <end position="148"/>
    </location>
</feature>
<keyword evidence="14" id="KW-1185">Reference proteome</keyword>
<evidence type="ECO:0000256" key="9">
    <source>
        <dbReference type="ARBA" id="ARBA00023136"/>
    </source>
</evidence>
<name>A0A4R1KGL6_9GAMM</name>
<organism evidence="13 14">
    <name type="scientific">Celerinatantimonas diazotrophica</name>
    <dbReference type="NCBI Taxonomy" id="412034"/>
    <lineage>
        <taxon>Bacteria</taxon>
        <taxon>Pseudomonadati</taxon>
        <taxon>Pseudomonadota</taxon>
        <taxon>Gammaproteobacteria</taxon>
        <taxon>Celerinatantimonadaceae</taxon>
        <taxon>Celerinatantimonas</taxon>
    </lineage>
</organism>
<keyword evidence="9 10" id="KW-0472">Membrane</keyword>
<dbReference type="OrthoDB" id="5614232at2"/>
<keyword evidence="6" id="KW-0378">Hydrolase</keyword>
<evidence type="ECO:0000256" key="8">
    <source>
        <dbReference type="ARBA" id="ARBA00022989"/>
    </source>
</evidence>
<comment type="subcellular location">
    <subcellularLocation>
        <location evidence="1">Cell membrane</location>
    </subcellularLocation>
</comment>
<evidence type="ECO:0000256" key="2">
    <source>
        <dbReference type="ARBA" id="ARBA00008683"/>
    </source>
</evidence>
<evidence type="ECO:0000313" key="14">
    <source>
        <dbReference type="Proteomes" id="UP000295565"/>
    </source>
</evidence>
<dbReference type="InterPro" id="IPR029045">
    <property type="entry name" value="ClpP/crotonase-like_dom_sf"/>
</dbReference>
<dbReference type="GO" id="GO:0004252">
    <property type="term" value="F:serine-type endopeptidase activity"/>
    <property type="evidence" value="ECO:0007669"/>
    <property type="project" value="InterPro"/>
</dbReference>
<sequence>MDFLYHIGTFLIEAIIIVAAIGAIVLIVMAAGMKNRHKSGGLNIEDLSEQYRQMSDQLSETMMGKSERKIHHKAVKAERKKNKKQPKPGQNKLFVIDFKGSIDAKEVRSLREEVSAILAVAKTEDEVLIRLESGGGMVHGYGLAASQLARIRSADIPLTVAVDKVAASGGYMMACIGNKILAAPFAIVGSIGVVAQLPNFNKLLKKNDIDYEQITAGKYKRTLTMFGENTEDGREKFREELEETHQLFKGFVSQYRPELDVETVATGEHWFGKQALENGLIDEVTTSDDYLMRHYKERQVVKVHYQIKKKITDRLGKSVAMGVENAVGRFINQGKWDWMR</sequence>
<dbReference type="RefSeq" id="WP_131910911.1">
    <property type="nucleotide sequence ID" value="NZ_OU594967.1"/>
</dbReference>
<dbReference type="AlphaFoldDB" id="A0A4R1KGL6"/>
<dbReference type="Pfam" id="PF01343">
    <property type="entry name" value="Peptidase_S49"/>
    <property type="match status" value="1"/>
</dbReference>
<evidence type="ECO:0000256" key="5">
    <source>
        <dbReference type="ARBA" id="ARBA00022692"/>
    </source>
</evidence>
<dbReference type="SUPFAM" id="SSF52096">
    <property type="entry name" value="ClpP/crotonase"/>
    <property type="match status" value="1"/>
</dbReference>
<dbReference type="Proteomes" id="UP000295565">
    <property type="component" value="Unassembled WGS sequence"/>
</dbReference>
<keyword evidence="8 10" id="KW-1133">Transmembrane helix</keyword>
<reference evidence="13 14" key="1">
    <citation type="submission" date="2019-03" db="EMBL/GenBank/DDBJ databases">
        <title>Genomic Encyclopedia of Type Strains, Phase IV (KMG-IV): sequencing the most valuable type-strain genomes for metagenomic binning, comparative biology and taxonomic classification.</title>
        <authorList>
            <person name="Goeker M."/>
        </authorList>
    </citation>
    <scope>NUCLEOTIDE SEQUENCE [LARGE SCALE GENOMIC DNA]</scope>
    <source>
        <strain evidence="13 14">DSM 18577</strain>
    </source>
</reference>
<gene>
    <name evidence="13" type="ORF">EV690_0020</name>
</gene>
<evidence type="ECO:0000259" key="12">
    <source>
        <dbReference type="Pfam" id="PF08496"/>
    </source>
</evidence>
<evidence type="ECO:0000256" key="3">
    <source>
        <dbReference type="ARBA" id="ARBA00022475"/>
    </source>
</evidence>
<dbReference type="GO" id="GO:0005886">
    <property type="term" value="C:plasma membrane"/>
    <property type="evidence" value="ECO:0007669"/>
    <property type="project" value="UniProtKB-SubCell"/>
</dbReference>
<keyword evidence="5 10" id="KW-0812">Transmembrane</keyword>
<evidence type="ECO:0000313" key="13">
    <source>
        <dbReference type="EMBL" id="TCK63906.1"/>
    </source>
</evidence>
<dbReference type="InterPro" id="IPR013703">
    <property type="entry name" value="Peptidase_S49_N_proteobac"/>
</dbReference>
<protein>
    <submittedName>
        <fullName evidence="13">Inner membrane peptidase</fullName>
    </submittedName>
</protein>
<dbReference type="Gene3D" id="3.90.226.10">
    <property type="entry name" value="2-enoyl-CoA Hydratase, Chain A, domain 1"/>
    <property type="match status" value="1"/>
</dbReference>
<dbReference type="NCBIfam" id="NF008745">
    <property type="entry name" value="PRK11778.1"/>
    <property type="match status" value="1"/>
</dbReference>
<comment type="similarity">
    <text evidence="2">Belongs to the peptidase S49 family.</text>
</comment>
<evidence type="ECO:0000256" key="7">
    <source>
        <dbReference type="ARBA" id="ARBA00022825"/>
    </source>
</evidence>
<keyword evidence="3" id="KW-1003">Cell membrane</keyword>
<evidence type="ECO:0000256" key="6">
    <source>
        <dbReference type="ARBA" id="ARBA00022801"/>
    </source>
</evidence>
<proteinExistence type="inferred from homology"/>